<dbReference type="HOGENOM" id="CLU_469534_0_0_1"/>
<name>T1FVM7_HELRO</name>
<dbReference type="InterPro" id="IPR001496">
    <property type="entry name" value="SOCS_box"/>
</dbReference>
<dbReference type="GO" id="GO:0043005">
    <property type="term" value="C:neuron projection"/>
    <property type="evidence" value="ECO:0000318"/>
    <property type="project" value="GO_Central"/>
</dbReference>
<organism evidence="7 8">
    <name type="scientific">Helobdella robusta</name>
    <name type="common">Californian leech</name>
    <dbReference type="NCBI Taxonomy" id="6412"/>
    <lineage>
        <taxon>Eukaryota</taxon>
        <taxon>Metazoa</taxon>
        <taxon>Spiralia</taxon>
        <taxon>Lophotrochozoa</taxon>
        <taxon>Annelida</taxon>
        <taxon>Clitellata</taxon>
        <taxon>Hirudinea</taxon>
        <taxon>Rhynchobdellida</taxon>
        <taxon>Glossiphoniidae</taxon>
        <taxon>Helobdella</taxon>
    </lineage>
</organism>
<dbReference type="SUPFAM" id="SSF48403">
    <property type="entry name" value="Ankyrin repeat"/>
    <property type="match status" value="1"/>
</dbReference>
<dbReference type="InterPro" id="IPR036770">
    <property type="entry name" value="Ankyrin_rpt-contain_sf"/>
</dbReference>
<protein>
    <recommendedName>
        <fullName evidence="5">SOCS box domain-containing protein</fullName>
    </recommendedName>
</protein>
<feature type="repeat" description="ANK" evidence="3">
    <location>
        <begin position="214"/>
        <end position="246"/>
    </location>
</feature>
<feature type="repeat" description="ANK" evidence="3">
    <location>
        <begin position="44"/>
        <end position="76"/>
    </location>
</feature>
<dbReference type="GO" id="GO:0008093">
    <property type="term" value="F:cytoskeletal anchor activity"/>
    <property type="evidence" value="ECO:0000318"/>
    <property type="project" value="GO_Central"/>
</dbReference>
<dbReference type="GO" id="GO:0072659">
    <property type="term" value="P:protein localization to plasma membrane"/>
    <property type="evidence" value="ECO:0000318"/>
    <property type="project" value="GO_Central"/>
</dbReference>
<dbReference type="OrthoDB" id="194358at2759"/>
<dbReference type="GeneID" id="20212873"/>
<dbReference type="RefSeq" id="XP_009028399.1">
    <property type="nucleotide sequence ID" value="XM_009030151.1"/>
</dbReference>
<dbReference type="InterPro" id="IPR002110">
    <property type="entry name" value="Ankyrin_rpt"/>
</dbReference>
<evidence type="ECO:0000256" key="3">
    <source>
        <dbReference type="PROSITE-ProRule" id="PRU00023"/>
    </source>
</evidence>
<sequence length="581" mass="64721">MSRRKQEEEQFFKACQQGRIRAVQEILSKYSSKAEELVNSYSIDRKTSLYYAISINSFPLVRLLIKHGSNVNRPSSVFYGRDCCSPSFESCEEPPVVTAARIGATEILRCLLRNGGSVNQQSEVLSSHANFTTTNNNNNNKDKKRSRNDDENSRLNNTDLNRSSSQQSLTDIMNDIGISPGVDNGISTGSRPNEYLLRSHPANRSRPSSQCGYFGMSALHSACESAQVDIVKLLISNGADVNAEEGKRQEKPLHIVARCQPSTCPQQCQILELLCSLGATTNCLNRKKHSPLYIASLYGCSKKVECLLQHGANPNPYNFHPRKLSGLNCSDWGGYGSAIHIAAYKDYLQLAITLINSGADINWKNQNGMTPLRLNVAVRNKSNIAALLIFHGALLNGQSEYFRNISLFHYEGLMTANQRFPLSNSPHLSSRSSRSMQQNAEWNSSDLSLLSACILKPRLDCESLAILLIQAGYDLNQDPWLSLYNVGDGTYDDERTVSPAEWRVTRLCRWLRTRQQTVRSLAEISRAAIRFYLVGSSNGASIVNNVNYLPLPIGLKNFVLLKNLSGHNIEPAIFECLNELQ</sequence>
<keyword evidence="8" id="KW-1185">Reference proteome</keyword>
<evidence type="ECO:0000313" key="8">
    <source>
        <dbReference type="Proteomes" id="UP000015101"/>
    </source>
</evidence>
<dbReference type="EnsemblMetazoa" id="HelroT194060">
    <property type="protein sequence ID" value="HelroP194060"/>
    <property type="gene ID" value="HelroG194060"/>
</dbReference>
<dbReference type="PANTHER" id="PTHR24126">
    <property type="entry name" value="ANKYRIN REPEAT, PH AND SEC7 DOMAIN CONTAINING PROTEIN SECG-RELATED"/>
    <property type="match status" value="1"/>
</dbReference>
<dbReference type="PROSITE" id="PS50088">
    <property type="entry name" value="ANK_REPEAT"/>
    <property type="match status" value="4"/>
</dbReference>
<reference evidence="8" key="1">
    <citation type="submission" date="2012-12" db="EMBL/GenBank/DDBJ databases">
        <authorList>
            <person name="Hellsten U."/>
            <person name="Grimwood J."/>
            <person name="Chapman J.A."/>
            <person name="Shapiro H."/>
            <person name="Aerts A."/>
            <person name="Otillar R.P."/>
            <person name="Terry A.Y."/>
            <person name="Boore J.L."/>
            <person name="Simakov O."/>
            <person name="Marletaz F."/>
            <person name="Cho S.-J."/>
            <person name="Edsinger-Gonzales E."/>
            <person name="Havlak P."/>
            <person name="Kuo D.-H."/>
            <person name="Larsson T."/>
            <person name="Lv J."/>
            <person name="Arendt D."/>
            <person name="Savage R."/>
            <person name="Osoegawa K."/>
            <person name="de Jong P."/>
            <person name="Lindberg D.R."/>
            <person name="Seaver E.C."/>
            <person name="Weisblat D.A."/>
            <person name="Putnam N.H."/>
            <person name="Grigoriev I.V."/>
            <person name="Rokhsar D.S."/>
        </authorList>
    </citation>
    <scope>NUCLEOTIDE SEQUENCE</scope>
</reference>
<dbReference type="InParanoid" id="T1FVM7"/>
<reference evidence="7" key="3">
    <citation type="submission" date="2015-06" db="UniProtKB">
        <authorList>
            <consortium name="EnsemblMetazoa"/>
        </authorList>
    </citation>
    <scope>IDENTIFICATION</scope>
</reference>
<feature type="region of interest" description="Disordered" evidence="4">
    <location>
        <begin position="129"/>
        <end position="206"/>
    </location>
</feature>
<accession>T1FVM7</accession>
<dbReference type="GO" id="GO:0030507">
    <property type="term" value="F:spectrin binding"/>
    <property type="evidence" value="ECO:0000318"/>
    <property type="project" value="GO_Central"/>
</dbReference>
<dbReference type="EMBL" id="AMQM01007396">
    <property type="status" value="NOT_ANNOTATED_CDS"/>
    <property type="molecule type" value="Genomic_DNA"/>
</dbReference>
<proteinExistence type="predicted"/>
<dbReference type="STRING" id="6412.T1FVM7"/>
<dbReference type="PANTHER" id="PTHR24126:SF14">
    <property type="entry name" value="ANK_REP_REGION DOMAIN-CONTAINING PROTEIN"/>
    <property type="match status" value="1"/>
</dbReference>
<keyword evidence="2 3" id="KW-0040">ANK repeat</keyword>
<dbReference type="EMBL" id="KB097605">
    <property type="protein sequence ID" value="ESN93542.1"/>
    <property type="molecule type" value="Genomic_DNA"/>
</dbReference>
<dbReference type="PROSITE" id="PS50297">
    <property type="entry name" value="ANK_REP_REGION"/>
    <property type="match status" value="2"/>
</dbReference>
<evidence type="ECO:0000256" key="1">
    <source>
        <dbReference type="ARBA" id="ARBA00022737"/>
    </source>
</evidence>
<dbReference type="AlphaFoldDB" id="T1FVM7"/>
<dbReference type="GO" id="GO:0005886">
    <property type="term" value="C:plasma membrane"/>
    <property type="evidence" value="ECO:0000318"/>
    <property type="project" value="GO_Central"/>
</dbReference>
<dbReference type="PROSITE" id="PS50225">
    <property type="entry name" value="SOCS"/>
    <property type="match status" value="1"/>
</dbReference>
<feature type="compositionally biased region" description="Polar residues" evidence="4">
    <location>
        <begin position="154"/>
        <end position="171"/>
    </location>
</feature>
<feature type="repeat" description="ANK" evidence="3">
    <location>
        <begin position="287"/>
        <end position="319"/>
    </location>
</feature>
<feature type="repeat" description="ANK" evidence="3">
    <location>
        <begin position="337"/>
        <end position="366"/>
    </location>
</feature>
<dbReference type="KEGG" id="hro:HELRODRAFT_194060"/>
<dbReference type="SMART" id="SM00248">
    <property type="entry name" value="ANK"/>
    <property type="match status" value="9"/>
</dbReference>
<evidence type="ECO:0000313" key="7">
    <source>
        <dbReference type="EnsemblMetazoa" id="HelroP194060"/>
    </source>
</evidence>
<feature type="compositionally biased region" description="Low complexity" evidence="4">
    <location>
        <begin position="130"/>
        <end position="139"/>
    </location>
</feature>
<dbReference type="Proteomes" id="UP000015101">
    <property type="component" value="Unassembled WGS sequence"/>
</dbReference>
<dbReference type="Pfam" id="PF12796">
    <property type="entry name" value="Ank_2"/>
    <property type="match status" value="1"/>
</dbReference>
<keyword evidence="1" id="KW-0677">Repeat</keyword>
<dbReference type="Pfam" id="PF00023">
    <property type="entry name" value="Ank"/>
    <property type="match status" value="2"/>
</dbReference>
<reference evidence="6 8" key="2">
    <citation type="journal article" date="2013" name="Nature">
        <title>Insights into bilaterian evolution from three spiralian genomes.</title>
        <authorList>
            <person name="Simakov O."/>
            <person name="Marletaz F."/>
            <person name="Cho S.J."/>
            <person name="Edsinger-Gonzales E."/>
            <person name="Havlak P."/>
            <person name="Hellsten U."/>
            <person name="Kuo D.H."/>
            <person name="Larsson T."/>
            <person name="Lv J."/>
            <person name="Arendt D."/>
            <person name="Savage R."/>
            <person name="Osoegawa K."/>
            <person name="de Jong P."/>
            <person name="Grimwood J."/>
            <person name="Chapman J.A."/>
            <person name="Shapiro H."/>
            <person name="Aerts A."/>
            <person name="Otillar R.P."/>
            <person name="Terry A.Y."/>
            <person name="Boore J.L."/>
            <person name="Grigoriev I.V."/>
            <person name="Lindberg D.R."/>
            <person name="Seaver E.C."/>
            <person name="Weisblat D.A."/>
            <person name="Putnam N.H."/>
            <person name="Rokhsar D.S."/>
        </authorList>
    </citation>
    <scope>NUCLEOTIDE SEQUENCE</scope>
</reference>
<gene>
    <name evidence="7" type="primary">20212873</name>
    <name evidence="6" type="ORF">HELRODRAFT_194060</name>
</gene>
<evidence type="ECO:0000259" key="5">
    <source>
        <dbReference type="PROSITE" id="PS50225"/>
    </source>
</evidence>
<evidence type="ECO:0000256" key="2">
    <source>
        <dbReference type="ARBA" id="ARBA00023043"/>
    </source>
</evidence>
<evidence type="ECO:0000313" key="6">
    <source>
        <dbReference type="EMBL" id="ESN93542.1"/>
    </source>
</evidence>
<evidence type="ECO:0000256" key="4">
    <source>
        <dbReference type="SAM" id="MobiDB-lite"/>
    </source>
</evidence>
<dbReference type="CTD" id="20212873"/>
<feature type="domain" description="SOCS box" evidence="5">
    <location>
        <begin position="506"/>
        <end position="565"/>
    </location>
</feature>
<dbReference type="GO" id="GO:0044325">
    <property type="term" value="F:transmembrane transporter binding"/>
    <property type="evidence" value="ECO:0000318"/>
    <property type="project" value="GO_Central"/>
</dbReference>
<dbReference type="Gene3D" id="1.25.40.20">
    <property type="entry name" value="Ankyrin repeat-containing domain"/>
    <property type="match status" value="2"/>
</dbReference>
<dbReference type="eggNOG" id="KOG4177">
    <property type="taxonomic scope" value="Eukaryota"/>
</dbReference>